<feature type="binding site" evidence="5">
    <location>
        <position position="64"/>
    </location>
    <ligand>
        <name>Mn(2+)</name>
        <dbReference type="ChEBI" id="CHEBI:29035"/>
    </ligand>
</feature>
<feature type="domain" description="Manganese/iron superoxide dismutase N-terminal" evidence="7">
    <location>
        <begin position="40"/>
        <end position="121"/>
    </location>
</feature>
<feature type="binding site" evidence="5">
    <location>
        <position position="205"/>
    </location>
    <ligand>
        <name>Mn(2+)</name>
        <dbReference type="ChEBI" id="CHEBI:29035"/>
    </ligand>
</feature>
<evidence type="ECO:0000256" key="2">
    <source>
        <dbReference type="ARBA" id="ARBA00012682"/>
    </source>
</evidence>
<dbReference type="EC" id="1.15.1.1" evidence="2 6"/>
<sequence length="240" mass="26647">MHKREFLKVASLAGLAAMADPKGLFAAENKKALLAEKAPFTLPALSYATDALEPYIDKMTMEIHHDKHHAAYVKNLNDALKGSPLEGLELEQILAKVTAKEAAIRNNGGGHYNHSLFWTLLGAQKTTPSAKLSAAINASFGSFEAFQTKFNDAAKTQFGSGWAWLIVKKDGKLAVINTPNQDNPLMTELVKETGKPILALDVWEHAYYLKYQNKRPDYVAAFWNVINWNEVEKLYDAAKK</sequence>
<evidence type="ECO:0000256" key="6">
    <source>
        <dbReference type="RuleBase" id="RU000414"/>
    </source>
</evidence>
<dbReference type="InterPro" id="IPR001189">
    <property type="entry name" value="Mn/Fe_SOD"/>
</dbReference>
<dbReference type="GO" id="GO:0004784">
    <property type="term" value="F:superoxide dismutase activity"/>
    <property type="evidence" value="ECO:0007669"/>
    <property type="project" value="UniProtKB-EC"/>
</dbReference>
<dbReference type="FunFam" id="1.10.287.990:FF:000001">
    <property type="entry name" value="Superoxide dismutase"/>
    <property type="match status" value="1"/>
</dbReference>
<dbReference type="Proteomes" id="UP000185003">
    <property type="component" value="Unassembled WGS sequence"/>
</dbReference>
<dbReference type="PIRSF" id="PIRSF000349">
    <property type="entry name" value="SODismutase"/>
    <property type="match status" value="1"/>
</dbReference>
<gene>
    <name evidence="9" type="ORF">SAMN04488055_3632</name>
</gene>
<dbReference type="Gene3D" id="1.10.287.990">
    <property type="entry name" value="Fe,Mn superoxide dismutase (SOD) domain"/>
    <property type="match status" value="1"/>
</dbReference>
<dbReference type="PRINTS" id="PR01703">
    <property type="entry name" value="MNSODISMTASE"/>
</dbReference>
<feature type="domain" description="Manganese/iron superoxide dismutase C-terminal" evidence="8">
    <location>
        <begin position="128"/>
        <end position="233"/>
    </location>
</feature>
<dbReference type="STRING" id="536979.SAMN04488055_3632"/>
<dbReference type="InterPro" id="IPR036324">
    <property type="entry name" value="Mn/Fe_SOD_N_sf"/>
</dbReference>
<evidence type="ECO:0000313" key="10">
    <source>
        <dbReference type="Proteomes" id="UP000185003"/>
    </source>
</evidence>
<name>A0A1N6J4Y5_9BACT</name>
<dbReference type="EMBL" id="FSRA01000002">
    <property type="protein sequence ID" value="SIO39302.1"/>
    <property type="molecule type" value="Genomic_DNA"/>
</dbReference>
<evidence type="ECO:0000256" key="3">
    <source>
        <dbReference type="ARBA" id="ARBA00022723"/>
    </source>
</evidence>
<evidence type="ECO:0000256" key="4">
    <source>
        <dbReference type="ARBA" id="ARBA00023002"/>
    </source>
</evidence>
<evidence type="ECO:0000259" key="7">
    <source>
        <dbReference type="Pfam" id="PF00081"/>
    </source>
</evidence>
<keyword evidence="10" id="KW-1185">Reference proteome</keyword>
<feature type="binding site" evidence="5">
    <location>
        <position position="201"/>
    </location>
    <ligand>
        <name>Mn(2+)</name>
        <dbReference type="ChEBI" id="CHEBI:29035"/>
    </ligand>
</feature>
<comment type="catalytic activity">
    <reaction evidence="6">
        <text>2 superoxide + 2 H(+) = H2O2 + O2</text>
        <dbReference type="Rhea" id="RHEA:20696"/>
        <dbReference type="ChEBI" id="CHEBI:15378"/>
        <dbReference type="ChEBI" id="CHEBI:15379"/>
        <dbReference type="ChEBI" id="CHEBI:16240"/>
        <dbReference type="ChEBI" id="CHEBI:18421"/>
        <dbReference type="EC" id="1.15.1.1"/>
    </reaction>
</comment>
<dbReference type="InterPro" id="IPR019831">
    <property type="entry name" value="Mn/Fe_SOD_N"/>
</dbReference>
<keyword evidence="4 6" id="KW-0560">Oxidoreductase</keyword>
<protein>
    <recommendedName>
        <fullName evidence="2 6">Superoxide dismutase</fullName>
        <ecNumber evidence="2 6">1.15.1.1</ecNumber>
    </recommendedName>
</protein>
<organism evidence="9 10">
    <name type="scientific">Chitinophaga niabensis</name>
    <dbReference type="NCBI Taxonomy" id="536979"/>
    <lineage>
        <taxon>Bacteria</taxon>
        <taxon>Pseudomonadati</taxon>
        <taxon>Bacteroidota</taxon>
        <taxon>Chitinophagia</taxon>
        <taxon>Chitinophagales</taxon>
        <taxon>Chitinophagaceae</taxon>
        <taxon>Chitinophaga</taxon>
    </lineage>
</organism>
<dbReference type="PANTHER" id="PTHR43595">
    <property type="entry name" value="37S RIBOSOMAL PROTEIN S26, MITOCHONDRIAL"/>
    <property type="match status" value="1"/>
</dbReference>
<dbReference type="GO" id="GO:0005737">
    <property type="term" value="C:cytoplasm"/>
    <property type="evidence" value="ECO:0007669"/>
    <property type="project" value="TreeGrafter"/>
</dbReference>
<evidence type="ECO:0000313" key="9">
    <source>
        <dbReference type="EMBL" id="SIO39302.1"/>
    </source>
</evidence>
<evidence type="ECO:0000259" key="8">
    <source>
        <dbReference type="Pfam" id="PF02777"/>
    </source>
</evidence>
<dbReference type="OrthoDB" id="9803125at2"/>
<dbReference type="PANTHER" id="PTHR43595:SF2">
    <property type="entry name" value="SMALL RIBOSOMAL SUBUNIT PROTEIN MS42"/>
    <property type="match status" value="1"/>
</dbReference>
<comment type="function">
    <text evidence="6">Destroys radicals which are normally produced within the cells and which are toxic to biological systems.</text>
</comment>
<dbReference type="PROSITE" id="PS00088">
    <property type="entry name" value="SOD_MN"/>
    <property type="match status" value="1"/>
</dbReference>
<dbReference type="Pfam" id="PF00081">
    <property type="entry name" value="Sod_Fe_N"/>
    <property type="match status" value="1"/>
</dbReference>
<evidence type="ECO:0000256" key="5">
    <source>
        <dbReference type="PIRSR" id="PIRSR000349-1"/>
    </source>
</evidence>
<dbReference type="InterPro" id="IPR019833">
    <property type="entry name" value="Mn/Fe_SOD_BS"/>
</dbReference>
<feature type="binding site" evidence="5">
    <location>
        <position position="114"/>
    </location>
    <ligand>
        <name>Mn(2+)</name>
        <dbReference type="ChEBI" id="CHEBI:29035"/>
    </ligand>
</feature>
<comment type="similarity">
    <text evidence="1 6">Belongs to the iron/manganese superoxide dismutase family.</text>
</comment>
<dbReference type="SUPFAM" id="SSF46609">
    <property type="entry name" value="Fe,Mn superoxide dismutase (SOD), N-terminal domain"/>
    <property type="match status" value="1"/>
</dbReference>
<proteinExistence type="inferred from homology"/>
<dbReference type="InterPro" id="IPR036314">
    <property type="entry name" value="SOD_C_sf"/>
</dbReference>
<dbReference type="FunFam" id="3.55.40.20:FF:000001">
    <property type="entry name" value="Superoxide dismutase"/>
    <property type="match status" value="1"/>
</dbReference>
<dbReference type="Pfam" id="PF02777">
    <property type="entry name" value="Sod_Fe_C"/>
    <property type="match status" value="1"/>
</dbReference>
<evidence type="ECO:0000256" key="1">
    <source>
        <dbReference type="ARBA" id="ARBA00008714"/>
    </source>
</evidence>
<keyword evidence="3 5" id="KW-0479">Metal-binding</keyword>
<accession>A0A1N6J4Y5</accession>
<dbReference type="GO" id="GO:0030145">
    <property type="term" value="F:manganese ion binding"/>
    <property type="evidence" value="ECO:0007669"/>
    <property type="project" value="UniProtKB-ARBA"/>
</dbReference>
<dbReference type="SUPFAM" id="SSF54719">
    <property type="entry name" value="Fe,Mn superoxide dismutase (SOD), C-terminal domain"/>
    <property type="match status" value="1"/>
</dbReference>
<dbReference type="InterPro" id="IPR019832">
    <property type="entry name" value="Mn/Fe_SOD_C"/>
</dbReference>
<reference evidence="10" key="1">
    <citation type="submission" date="2016-11" db="EMBL/GenBank/DDBJ databases">
        <authorList>
            <person name="Varghese N."/>
            <person name="Submissions S."/>
        </authorList>
    </citation>
    <scope>NUCLEOTIDE SEQUENCE [LARGE SCALE GENOMIC DNA]</scope>
    <source>
        <strain evidence="10">DSM 24787</strain>
    </source>
</reference>
<dbReference type="Gene3D" id="3.55.40.20">
    <property type="entry name" value="Iron/manganese superoxide dismutase, C-terminal domain"/>
    <property type="match status" value="1"/>
</dbReference>
<dbReference type="AlphaFoldDB" id="A0A1N6J4Y5"/>